<proteinExistence type="predicted"/>
<evidence type="ECO:0000259" key="2">
    <source>
        <dbReference type="Pfam" id="PF01569"/>
    </source>
</evidence>
<dbReference type="EMBL" id="CP021455">
    <property type="protein sequence ID" value="ARU05514.1"/>
    <property type="molecule type" value="Genomic_DNA"/>
</dbReference>
<feature type="transmembrane region" description="Helical" evidence="1">
    <location>
        <begin position="25"/>
        <end position="44"/>
    </location>
</feature>
<dbReference type="OrthoDB" id="5801498at2"/>
<evidence type="ECO:0000313" key="4">
    <source>
        <dbReference type="Proteomes" id="UP000196138"/>
    </source>
</evidence>
<dbReference type="Pfam" id="PF01569">
    <property type="entry name" value="PAP2"/>
    <property type="match status" value="1"/>
</dbReference>
<keyword evidence="4" id="KW-1185">Reference proteome</keyword>
<organism evidence="3 4">
    <name type="scientific">Comamonas serinivorans</name>
    <dbReference type="NCBI Taxonomy" id="1082851"/>
    <lineage>
        <taxon>Bacteria</taxon>
        <taxon>Pseudomonadati</taxon>
        <taxon>Pseudomonadota</taxon>
        <taxon>Betaproteobacteria</taxon>
        <taxon>Burkholderiales</taxon>
        <taxon>Comamonadaceae</taxon>
        <taxon>Comamonas</taxon>
    </lineage>
</organism>
<dbReference type="Gene3D" id="1.20.144.10">
    <property type="entry name" value="Phosphatidic acid phosphatase type 2/haloperoxidase"/>
    <property type="match status" value="1"/>
</dbReference>
<feature type="transmembrane region" description="Helical" evidence="1">
    <location>
        <begin position="197"/>
        <end position="216"/>
    </location>
</feature>
<keyword evidence="1" id="KW-0472">Membrane</keyword>
<keyword evidence="1" id="KW-1133">Transmembrane helix</keyword>
<dbReference type="Proteomes" id="UP000196138">
    <property type="component" value="Chromosome"/>
</dbReference>
<feature type="transmembrane region" description="Helical" evidence="1">
    <location>
        <begin position="64"/>
        <end position="84"/>
    </location>
</feature>
<protein>
    <submittedName>
        <fullName evidence="3">PA-phosphatase</fullName>
    </submittedName>
</protein>
<feature type="transmembrane region" description="Helical" evidence="1">
    <location>
        <begin position="96"/>
        <end position="117"/>
    </location>
</feature>
<keyword evidence="1" id="KW-0812">Transmembrane</keyword>
<evidence type="ECO:0000313" key="3">
    <source>
        <dbReference type="EMBL" id="ARU05514.1"/>
    </source>
</evidence>
<feature type="domain" description="Phosphatidic acid phosphatase type 2/haloperoxidase" evidence="2">
    <location>
        <begin position="144"/>
        <end position="220"/>
    </location>
</feature>
<reference evidence="3 4" key="1">
    <citation type="submission" date="2017-05" db="EMBL/GenBank/DDBJ databases">
        <authorList>
            <person name="Song R."/>
            <person name="Chenine A.L."/>
            <person name="Ruprecht R.M."/>
        </authorList>
    </citation>
    <scope>NUCLEOTIDE SEQUENCE [LARGE SCALE GENOMIC DNA]</scope>
    <source>
        <strain evidence="3 4">DSM 26136</strain>
    </source>
</reference>
<dbReference type="AlphaFoldDB" id="A0A1Y0EPE0"/>
<feature type="transmembrane region" description="Helical" evidence="1">
    <location>
        <begin position="173"/>
        <end position="191"/>
    </location>
</feature>
<dbReference type="InterPro" id="IPR000326">
    <property type="entry name" value="PAP2/HPO"/>
</dbReference>
<sequence>MACAHPAHMDSSWTADLGQRLRRLFWLKLIGTTTWTWLFFVGYFELLRNPTGPVHLVPLTPLDHWVSFQGWALVPYLSLWVYVGVAPGLLRDFRSLFAYGLWSGALCLTGLALFALWPTQIPALGVPADAPALMAVLKGVDAAGNACPSMHVAISMFTAAWVAHLLRRIGAPGWLAALNWLWFVAIAYSTLAVRQHVVLDVLAGAALGAVYAWASLRWHPRPD</sequence>
<dbReference type="InterPro" id="IPR036938">
    <property type="entry name" value="PAP2/HPO_sf"/>
</dbReference>
<gene>
    <name evidence="3" type="ORF">CCO03_13200</name>
</gene>
<dbReference type="SUPFAM" id="SSF48317">
    <property type="entry name" value="Acid phosphatase/Vanadium-dependent haloperoxidase"/>
    <property type="match status" value="1"/>
</dbReference>
<dbReference type="KEGG" id="cser:CCO03_13200"/>
<name>A0A1Y0EPE0_9BURK</name>
<evidence type="ECO:0000256" key="1">
    <source>
        <dbReference type="SAM" id="Phobius"/>
    </source>
</evidence>
<accession>A0A1Y0EPE0</accession>
<feature type="transmembrane region" description="Helical" evidence="1">
    <location>
        <begin position="148"/>
        <end position="166"/>
    </location>
</feature>